<organism evidence="2 3">
    <name type="scientific">Mytilus edulis</name>
    <name type="common">Blue mussel</name>
    <dbReference type="NCBI Taxonomy" id="6550"/>
    <lineage>
        <taxon>Eukaryota</taxon>
        <taxon>Metazoa</taxon>
        <taxon>Spiralia</taxon>
        <taxon>Lophotrochozoa</taxon>
        <taxon>Mollusca</taxon>
        <taxon>Bivalvia</taxon>
        <taxon>Autobranchia</taxon>
        <taxon>Pteriomorphia</taxon>
        <taxon>Mytilida</taxon>
        <taxon>Mytiloidea</taxon>
        <taxon>Mytilidae</taxon>
        <taxon>Mytilinae</taxon>
        <taxon>Mytilus</taxon>
    </lineage>
</organism>
<dbReference type="Proteomes" id="UP000683360">
    <property type="component" value="Unassembled WGS sequence"/>
</dbReference>
<dbReference type="Pfam" id="PF20720">
    <property type="entry name" value="nSTAND3"/>
    <property type="match status" value="1"/>
</dbReference>
<proteinExistence type="predicted"/>
<reference evidence="2" key="1">
    <citation type="submission" date="2021-03" db="EMBL/GenBank/DDBJ databases">
        <authorList>
            <person name="Bekaert M."/>
        </authorList>
    </citation>
    <scope>NUCLEOTIDE SEQUENCE</scope>
</reference>
<keyword evidence="3" id="KW-1185">Reference proteome</keyword>
<comment type="caution">
    <text evidence="2">The sequence shown here is derived from an EMBL/GenBank/DDBJ whole genome shotgun (WGS) entry which is preliminary data.</text>
</comment>
<dbReference type="SUPFAM" id="SSF52540">
    <property type="entry name" value="P-loop containing nucleoside triphosphate hydrolases"/>
    <property type="match status" value="1"/>
</dbReference>
<sequence length="370" mass="42506">MKWREKHLLFEETTASKRILAKMETNGFVILSGPPGCGKSAIAYNTAFMLEKTAKFKILPISSPEEIRKYLSPETKQIFVIDDPVGRYAVDDTSIRRWKNEENFIKETFTNSLNTKLILTCRSYIYKSGFSRLLHVSPIHFDLLSSDLKLSIGEAAKLCKRYNLPDLNEDTIMVYDFFPLLCAMYSTLEDTSMFFLNPYKILTEEIGNIKENSDIAFLAIALLVVQDDNIAKQSLSLENQTIKELLNDLCNECGFKYFPSTTVLLSALYDLIGTYIKETEHGFACIHDTLFRNLSFIVGSSIIHCLLKYGNCTFIANRLQLASVQQEHDELVIMVKQEQEDMYFQRLVLDIRKGYHSHVFTGIQMQFFTI</sequence>
<dbReference type="AlphaFoldDB" id="A0A8S3TXF9"/>
<accession>A0A8S3TXF9</accession>
<gene>
    <name evidence="2" type="ORF">MEDL_47161</name>
</gene>
<dbReference type="InterPro" id="IPR049050">
    <property type="entry name" value="nSTAND3"/>
</dbReference>
<dbReference type="EMBL" id="CAJPWZ010002255">
    <property type="protein sequence ID" value="CAG2234542.1"/>
    <property type="molecule type" value="Genomic_DNA"/>
</dbReference>
<dbReference type="InterPro" id="IPR027417">
    <property type="entry name" value="P-loop_NTPase"/>
</dbReference>
<protein>
    <recommendedName>
        <fullName evidence="1">Novel STAND NTPase 3 domain-containing protein</fullName>
    </recommendedName>
</protein>
<dbReference type="Gene3D" id="3.40.50.300">
    <property type="entry name" value="P-loop containing nucleotide triphosphate hydrolases"/>
    <property type="match status" value="1"/>
</dbReference>
<name>A0A8S3TXF9_MYTED</name>
<evidence type="ECO:0000259" key="1">
    <source>
        <dbReference type="Pfam" id="PF20720"/>
    </source>
</evidence>
<evidence type="ECO:0000313" key="3">
    <source>
        <dbReference type="Proteomes" id="UP000683360"/>
    </source>
</evidence>
<evidence type="ECO:0000313" key="2">
    <source>
        <dbReference type="EMBL" id="CAG2234542.1"/>
    </source>
</evidence>
<dbReference type="OrthoDB" id="6125530at2759"/>
<feature type="domain" description="Novel STAND NTPase 3" evidence="1">
    <location>
        <begin position="10"/>
        <end position="136"/>
    </location>
</feature>